<dbReference type="GO" id="GO:0046872">
    <property type="term" value="F:metal ion binding"/>
    <property type="evidence" value="ECO:0007669"/>
    <property type="project" value="UniProtKB-KW"/>
</dbReference>
<proteinExistence type="predicted"/>
<evidence type="ECO:0000313" key="4">
    <source>
        <dbReference type="EMBL" id="SOY64140.1"/>
    </source>
</evidence>
<dbReference type="InterPro" id="IPR036412">
    <property type="entry name" value="HAD-like_sf"/>
</dbReference>
<name>A0A375C7G9_9BURK</name>
<evidence type="ECO:0000256" key="1">
    <source>
        <dbReference type="ARBA" id="ARBA00022723"/>
    </source>
</evidence>
<organism evidence="4">
    <name type="scientific">Cupriavidus taiwanensis</name>
    <dbReference type="NCBI Taxonomy" id="164546"/>
    <lineage>
        <taxon>Bacteria</taxon>
        <taxon>Pseudomonadati</taxon>
        <taxon>Pseudomonadota</taxon>
        <taxon>Betaproteobacteria</taxon>
        <taxon>Burkholderiales</taxon>
        <taxon>Burkholderiaceae</taxon>
        <taxon>Cupriavidus</taxon>
    </lineage>
</organism>
<dbReference type="SUPFAM" id="SSF56784">
    <property type="entry name" value="HAD-like"/>
    <property type="match status" value="1"/>
</dbReference>
<dbReference type="Pfam" id="PF12710">
    <property type="entry name" value="HAD"/>
    <property type="match status" value="1"/>
</dbReference>
<keyword evidence="2 4" id="KW-0378">Hydrolase</keyword>
<gene>
    <name evidence="4" type="primary">serB</name>
    <name evidence="4" type="ORF">CBM2589_A70256</name>
</gene>
<dbReference type="PANTHER" id="PTHR43344:SF13">
    <property type="entry name" value="PHOSPHATASE RV3661-RELATED"/>
    <property type="match status" value="1"/>
</dbReference>
<dbReference type="InterPro" id="IPR006385">
    <property type="entry name" value="HAD_hydro_SerB1"/>
</dbReference>
<evidence type="ECO:0000256" key="2">
    <source>
        <dbReference type="ARBA" id="ARBA00022801"/>
    </source>
</evidence>
<comment type="caution">
    <text evidence="4">The sequence shown here is derived from an EMBL/GenBank/DDBJ whole genome shotgun (WGS) entry which is preliminary data.</text>
</comment>
<protein>
    <submittedName>
        <fullName evidence="4">Phosphoserine phosphatase</fullName>
        <ecNumber evidence="4">3.1.3.3</ecNumber>
    </submittedName>
</protein>
<dbReference type="RefSeq" id="WP_116340017.1">
    <property type="nucleotide sequence ID" value="NZ_LT976857.1"/>
</dbReference>
<dbReference type="Proteomes" id="UP000256297">
    <property type="component" value="Chromosome CBM2589_a"/>
</dbReference>
<dbReference type="EMBL" id="OFSP01000037">
    <property type="protein sequence ID" value="SOY64140.1"/>
    <property type="molecule type" value="Genomic_DNA"/>
</dbReference>
<reference evidence="4" key="1">
    <citation type="submission" date="2018-01" db="EMBL/GenBank/DDBJ databases">
        <authorList>
            <person name="Clerissi C."/>
        </authorList>
    </citation>
    <scope>NUCLEOTIDE SEQUENCE</scope>
    <source>
        <strain evidence="4">Cupriavidus taiwanensis STM 3521</strain>
    </source>
</reference>
<dbReference type="GO" id="GO:0016787">
    <property type="term" value="F:hydrolase activity"/>
    <property type="evidence" value="ECO:0007669"/>
    <property type="project" value="UniProtKB-KW"/>
</dbReference>
<dbReference type="AlphaFoldDB" id="A0A375C7G9"/>
<dbReference type="InterPro" id="IPR023214">
    <property type="entry name" value="HAD_sf"/>
</dbReference>
<dbReference type="InterPro" id="IPR050582">
    <property type="entry name" value="HAD-like_SerB"/>
</dbReference>
<dbReference type="CDD" id="cd02612">
    <property type="entry name" value="HAD_PGPPase"/>
    <property type="match status" value="1"/>
</dbReference>
<keyword evidence="1" id="KW-0479">Metal-binding</keyword>
<dbReference type="NCBIfam" id="TIGR01488">
    <property type="entry name" value="HAD-SF-IB"/>
    <property type="match status" value="1"/>
</dbReference>
<dbReference type="Gene3D" id="1.20.1440.100">
    <property type="entry name" value="SG protein - dephosphorylation function"/>
    <property type="match status" value="1"/>
</dbReference>
<dbReference type="NCBIfam" id="TIGR01490">
    <property type="entry name" value="HAD-SF-IB-hyp1"/>
    <property type="match status" value="1"/>
</dbReference>
<accession>A0A375C7G9</accession>
<keyword evidence="3" id="KW-0460">Magnesium</keyword>
<dbReference type="PANTHER" id="PTHR43344">
    <property type="entry name" value="PHOSPHOSERINE PHOSPHATASE"/>
    <property type="match status" value="1"/>
</dbReference>
<evidence type="ECO:0000256" key="3">
    <source>
        <dbReference type="ARBA" id="ARBA00022842"/>
    </source>
</evidence>
<dbReference type="EC" id="3.1.3.3" evidence="4"/>
<sequence>MPAAPRLALFDLDHTLLPLDSEYEWARYLVAVGGADAAEIDAHNARWLAAYQAGRLDFAAHARFALGLLARHPRQRLTQWRADFLRDVIVPAIPPATRELLAGHRRAGDLCCIVTATCRFITEPIARELGVPHLLAVEAEHDVHGEFTGALAGVPAYGPGKVLRVLAWLDTLGLAHTELAHAIFYSDSRNDLPLLESVGHAVAVNPDPTLRDAAEARGWRVLQLFAAAGVAAA</sequence>
<dbReference type="Gene3D" id="3.40.50.1000">
    <property type="entry name" value="HAD superfamily/HAD-like"/>
    <property type="match status" value="1"/>
</dbReference>